<keyword evidence="3" id="KW-1185">Reference proteome</keyword>
<dbReference type="EMBL" id="JADWOX010000001">
    <property type="protein sequence ID" value="MBI1682349.1"/>
    <property type="molecule type" value="Genomic_DNA"/>
</dbReference>
<dbReference type="Proteomes" id="UP000639859">
    <property type="component" value="Unassembled WGS sequence"/>
</dbReference>
<evidence type="ECO:0000259" key="1">
    <source>
        <dbReference type="Pfam" id="PF00717"/>
    </source>
</evidence>
<gene>
    <name evidence="2" type="ORF">I4Q42_01560</name>
</gene>
<comment type="caution">
    <text evidence="2">The sequence shown here is derived from an EMBL/GenBank/DDBJ whole genome shotgun (WGS) entry which is preliminary data.</text>
</comment>
<dbReference type="CDD" id="cd06529">
    <property type="entry name" value="S24_LexA-like"/>
    <property type="match status" value="1"/>
</dbReference>
<accession>A0ABS0SSL4</accession>
<organism evidence="2 3">
    <name type="scientific">Caulobacter hibisci</name>
    <dbReference type="NCBI Taxonomy" id="2035993"/>
    <lineage>
        <taxon>Bacteria</taxon>
        <taxon>Pseudomonadati</taxon>
        <taxon>Pseudomonadota</taxon>
        <taxon>Alphaproteobacteria</taxon>
        <taxon>Caulobacterales</taxon>
        <taxon>Caulobacteraceae</taxon>
        <taxon>Caulobacter</taxon>
    </lineage>
</organism>
<proteinExistence type="predicted"/>
<reference evidence="2 3" key="1">
    <citation type="submission" date="2020-11" db="EMBL/GenBank/DDBJ databases">
        <title>genome sequence of strain KACC 18849.</title>
        <authorList>
            <person name="Gao J."/>
            <person name="Zhang X."/>
        </authorList>
    </citation>
    <scope>NUCLEOTIDE SEQUENCE [LARGE SCALE GENOMIC DNA]</scope>
    <source>
        <strain evidence="2 3">KACC 18849</strain>
    </source>
</reference>
<name>A0ABS0SSL4_9CAUL</name>
<sequence length="230" mass="25204">MSGMTAEQIVAELKRLKVPHDTIANAIGRDRTAATKMLAGTRSVKFNEIPVLAQLVADLGGATTPQLAPVTTFPVAPALKDVVRRIPVVGDVEAGVWRETVARETYDISDFLPLDVQGYEQAKLRAMRVLGPSMNRFYPPGRFVVVADPAEAGLHDGDHVIVERRRGSMTEITLKEYVVEPGGRIALWPRSDHPDFQEPIYLRSSDESDQDGAAVTGVVVADYSRRSRGR</sequence>
<dbReference type="SUPFAM" id="SSF51306">
    <property type="entry name" value="LexA/Signal peptidase"/>
    <property type="match status" value="1"/>
</dbReference>
<dbReference type="InterPro" id="IPR015927">
    <property type="entry name" value="Peptidase_S24_S26A/B/C"/>
</dbReference>
<dbReference type="InterPro" id="IPR036286">
    <property type="entry name" value="LexA/Signal_pep-like_sf"/>
</dbReference>
<protein>
    <recommendedName>
        <fullName evidence="1">Peptidase S24/S26A/S26B/S26C domain-containing protein</fullName>
    </recommendedName>
</protein>
<dbReference type="Pfam" id="PF00717">
    <property type="entry name" value="Peptidase_S24"/>
    <property type="match status" value="1"/>
</dbReference>
<evidence type="ECO:0000313" key="3">
    <source>
        <dbReference type="Proteomes" id="UP000639859"/>
    </source>
</evidence>
<dbReference type="InterPro" id="IPR039418">
    <property type="entry name" value="LexA-like"/>
</dbReference>
<dbReference type="Gene3D" id="2.10.109.10">
    <property type="entry name" value="Umud Fragment, subunit A"/>
    <property type="match status" value="1"/>
</dbReference>
<evidence type="ECO:0000313" key="2">
    <source>
        <dbReference type="EMBL" id="MBI1682349.1"/>
    </source>
</evidence>
<dbReference type="RefSeq" id="WP_198574305.1">
    <property type="nucleotide sequence ID" value="NZ_JADWOX010000001.1"/>
</dbReference>
<feature type="domain" description="Peptidase S24/S26A/S26B/S26C" evidence="1">
    <location>
        <begin position="87"/>
        <end position="210"/>
    </location>
</feature>